<reference evidence="7" key="1">
    <citation type="submission" date="2018-03" db="EMBL/GenBank/DDBJ databases">
        <authorList>
            <person name="Rodrigo-Torres L."/>
            <person name="Arahal R. D."/>
            <person name="Lucena T."/>
        </authorList>
    </citation>
    <scope>NUCLEOTIDE SEQUENCE [LARGE SCALE GENOMIC DNA]</scope>
    <source>
        <strain evidence="7">CECT 8504</strain>
    </source>
</reference>
<evidence type="ECO:0000256" key="4">
    <source>
        <dbReference type="SAM" id="SignalP"/>
    </source>
</evidence>
<comment type="subcellular location">
    <subcellularLocation>
        <location evidence="1">Membrane</location>
    </subcellularLocation>
</comment>
<dbReference type="RefSeq" id="WP_108895675.1">
    <property type="nucleotide sequence ID" value="NZ_ONZF01000012.1"/>
</dbReference>
<accession>A0A2R8C0E6</accession>
<protein>
    <recommendedName>
        <fullName evidence="5">Outer membrane protein beta-barrel domain-containing protein</fullName>
    </recommendedName>
</protein>
<dbReference type="InterPro" id="IPR036709">
    <property type="entry name" value="Autotransporte_beta_dom_sf"/>
</dbReference>
<evidence type="ECO:0000256" key="2">
    <source>
        <dbReference type="ARBA" id="ARBA00022729"/>
    </source>
</evidence>
<dbReference type="PANTHER" id="PTHR34001">
    <property type="entry name" value="BLL7405 PROTEIN"/>
    <property type="match status" value="1"/>
</dbReference>
<feature type="domain" description="Outer membrane protein beta-barrel" evidence="5">
    <location>
        <begin position="33"/>
        <end position="236"/>
    </location>
</feature>
<keyword evidence="7" id="KW-1185">Reference proteome</keyword>
<keyword evidence="3" id="KW-0472">Membrane</keyword>
<name>A0A2R8C0E6_9RHOB</name>
<dbReference type="Gene3D" id="2.40.160.20">
    <property type="match status" value="1"/>
</dbReference>
<keyword evidence="2 4" id="KW-0732">Signal</keyword>
<dbReference type="EMBL" id="ONZF01000012">
    <property type="protein sequence ID" value="SPJ25901.1"/>
    <property type="molecule type" value="Genomic_DNA"/>
</dbReference>
<feature type="chain" id="PRO_5015323913" description="Outer membrane protein beta-barrel domain-containing protein" evidence="4">
    <location>
        <begin position="20"/>
        <end position="236"/>
    </location>
</feature>
<sequence length="236" mass="24973">MKFITTAAVGALFAGSAYAGGVTPAPVEPMVMTPAPVVMSNDWTGGYAGLSLGYGGVNVDGDVFADLDDDDDDDDEDDLINFDIDGDGVIGGAFAGYQYDFGNFVLGGELDLNAANLDFDDDDFFGDDLNVDFDDDGDTDDGGASFDQIHRLKLRAGYDAGNTLIYGVVGAAYAEAEIFDEDYSDTGYVLGAGVDYKVAPNVTVGGEVLYHEWNDFDDTGADFDATTVQARVAYQF</sequence>
<dbReference type="Proteomes" id="UP000244912">
    <property type="component" value="Unassembled WGS sequence"/>
</dbReference>
<dbReference type="InterPro" id="IPR051692">
    <property type="entry name" value="OMP-like"/>
</dbReference>
<evidence type="ECO:0000256" key="3">
    <source>
        <dbReference type="ARBA" id="ARBA00023136"/>
    </source>
</evidence>
<organism evidence="6 7">
    <name type="scientific">Palleronia abyssalis</name>
    <dbReference type="NCBI Taxonomy" id="1501240"/>
    <lineage>
        <taxon>Bacteria</taxon>
        <taxon>Pseudomonadati</taxon>
        <taxon>Pseudomonadota</taxon>
        <taxon>Alphaproteobacteria</taxon>
        <taxon>Rhodobacterales</taxon>
        <taxon>Roseobacteraceae</taxon>
        <taxon>Palleronia</taxon>
    </lineage>
</organism>
<dbReference type="InterPro" id="IPR027385">
    <property type="entry name" value="Beta-barrel_OMP"/>
</dbReference>
<gene>
    <name evidence="6" type="ORF">PAA8504_03753</name>
</gene>
<dbReference type="GO" id="GO:0016020">
    <property type="term" value="C:membrane"/>
    <property type="evidence" value="ECO:0007669"/>
    <property type="project" value="UniProtKB-SubCell"/>
</dbReference>
<dbReference type="OrthoDB" id="268975at2"/>
<evidence type="ECO:0000256" key="1">
    <source>
        <dbReference type="ARBA" id="ARBA00004370"/>
    </source>
</evidence>
<proteinExistence type="predicted"/>
<dbReference type="PANTHER" id="PTHR34001:SF3">
    <property type="entry name" value="BLL7405 PROTEIN"/>
    <property type="match status" value="1"/>
</dbReference>
<evidence type="ECO:0000313" key="6">
    <source>
        <dbReference type="EMBL" id="SPJ25901.1"/>
    </source>
</evidence>
<dbReference type="AlphaFoldDB" id="A0A2R8C0E6"/>
<dbReference type="SUPFAM" id="SSF103515">
    <property type="entry name" value="Autotransporter"/>
    <property type="match status" value="1"/>
</dbReference>
<dbReference type="Pfam" id="PF13505">
    <property type="entry name" value="OMP_b-brl"/>
    <property type="match status" value="1"/>
</dbReference>
<evidence type="ECO:0000259" key="5">
    <source>
        <dbReference type="Pfam" id="PF13505"/>
    </source>
</evidence>
<evidence type="ECO:0000313" key="7">
    <source>
        <dbReference type="Proteomes" id="UP000244912"/>
    </source>
</evidence>
<feature type="signal peptide" evidence="4">
    <location>
        <begin position="1"/>
        <end position="19"/>
    </location>
</feature>